<comment type="function">
    <text evidence="6">Catalyzes the 2'-O-methylation of the ribose of cytidine 1402 (C1402) in 16S rRNA.</text>
</comment>
<dbReference type="InterPro" id="IPR035996">
    <property type="entry name" value="4pyrrol_Methylase_sf"/>
</dbReference>
<keyword evidence="3 6" id="KW-0489">Methyltransferase</keyword>
<evidence type="ECO:0000256" key="6">
    <source>
        <dbReference type="HAMAP-Rule" id="MF_01877"/>
    </source>
</evidence>
<organism evidence="8 9">
    <name type="scientific">Buchnera aphidicola</name>
    <name type="common">Hyperomyzus lactucae</name>
    <dbReference type="NCBI Taxonomy" id="1241860"/>
    <lineage>
        <taxon>Bacteria</taxon>
        <taxon>Pseudomonadati</taxon>
        <taxon>Pseudomonadota</taxon>
        <taxon>Gammaproteobacteria</taxon>
        <taxon>Enterobacterales</taxon>
        <taxon>Erwiniaceae</taxon>
        <taxon>Buchnera</taxon>
    </lineage>
</organism>
<gene>
    <name evidence="6 8" type="primary">rsmI</name>
    <name evidence="8" type="ORF">D9V68_00450</name>
</gene>
<dbReference type="NCBIfam" id="TIGR00096">
    <property type="entry name" value="16S rRNA (cytidine(1402)-2'-O)-methyltransferase"/>
    <property type="match status" value="1"/>
</dbReference>
<dbReference type="EC" id="2.1.1.198" evidence="6"/>
<evidence type="ECO:0000313" key="8">
    <source>
        <dbReference type="EMBL" id="QCI20832.1"/>
    </source>
</evidence>
<dbReference type="RefSeq" id="WP_158357281.1">
    <property type="nucleotide sequence ID" value="NZ_CP034876.1"/>
</dbReference>
<dbReference type="InterPro" id="IPR018063">
    <property type="entry name" value="SAM_MeTrfase_RsmI_CS"/>
</dbReference>
<dbReference type="InterPro" id="IPR014777">
    <property type="entry name" value="4pyrrole_Mease_sub1"/>
</dbReference>
<proteinExistence type="inferred from homology"/>
<dbReference type="Proteomes" id="UP000298738">
    <property type="component" value="Chromosome"/>
</dbReference>
<protein>
    <recommendedName>
        <fullName evidence="6">Ribosomal RNA small subunit methyltransferase I</fullName>
        <ecNumber evidence="6">2.1.1.198</ecNumber>
    </recommendedName>
    <alternativeName>
        <fullName evidence="6">16S rRNA 2'-O-ribose C1402 methyltransferase</fullName>
    </alternativeName>
    <alternativeName>
        <fullName evidence="6">rRNA (cytidine-2'-O-)-methyltransferase RsmI</fullName>
    </alternativeName>
</protein>
<comment type="similarity">
    <text evidence="6">Belongs to the methyltransferase superfamily. RsmI family.</text>
</comment>
<dbReference type="FunFam" id="3.30.950.10:FF:000002">
    <property type="entry name" value="Ribosomal RNA small subunit methyltransferase I"/>
    <property type="match status" value="1"/>
</dbReference>
<dbReference type="EMBL" id="CP034876">
    <property type="protein sequence ID" value="QCI20832.1"/>
    <property type="molecule type" value="Genomic_DNA"/>
</dbReference>
<evidence type="ECO:0000256" key="4">
    <source>
        <dbReference type="ARBA" id="ARBA00022679"/>
    </source>
</evidence>
<dbReference type="GO" id="GO:0070677">
    <property type="term" value="F:rRNA (cytosine-2'-O-)-methyltransferase activity"/>
    <property type="evidence" value="ECO:0007669"/>
    <property type="project" value="UniProtKB-UniRule"/>
</dbReference>
<reference evidence="8 9" key="1">
    <citation type="submission" date="2018-12" db="EMBL/GenBank/DDBJ databases">
        <authorList>
            <person name="Chong R.A."/>
        </authorList>
    </citation>
    <scope>NUCLEOTIDE SEQUENCE [LARGE SCALE GENOMIC DNA]</scope>
    <source>
        <strain evidence="8 9">Hla</strain>
    </source>
</reference>
<keyword evidence="1 6" id="KW-0963">Cytoplasm</keyword>
<dbReference type="PIRSF" id="PIRSF005917">
    <property type="entry name" value="MTase_YraL"/>
    <property type="match status" value="1"/>
</dbReference>
<sequence length="286" mass="32690">MNELFIGILYIVPTPIGNLSDITCRALEVLKNVHLIAAENIRHTNFLLQHFNIKNNLILMNKDNEKKQTENIIEELKKGKKIALVSNAGTPIINDPGGILIKKCHILNITVIPLPGACAAITALSASGIINKHFCYEGFLPAKKKIRCDLLSSLKEETRTIIFYESKHRILESIQDIIEQIDKNRHIVIAREITKKWESIYGAKANLMLQWLKEDKYRYKGEMVIIIEGFKNLKKNNLPKKILDTFSTLRNFLSLKTSVLITSQVYDISKNNLYKYAIKKKNDKST</sequence>
<dbReference type="PANTHER" id="PTHR46111:SF1">
    <property type="entry name" value="RIBOSOMAL RNA SMALL SUBUNIT METHYLTRANSFERASE I"/>
    <property type="match status" value="1"/>
</dbReference>
<dbReference type="Pfam" id="PF00590">
    <property type="entry name" value="TP_methylase"/>
    <property type="match status" value="1"/>
</dbReference>
<dbReference type="SUPFAM" id="SSF53790">
    <property type="entry name" value="Tetrapyrrole methylase"/>
    <property type="match status" value="1"/>
</dbReference>
<dbReference type="PROSITE" id="PS01296">
    <property type="entry name" value="RSMI"/>
    <property type="match status" value="1"/>
</dbReference>
<evidence type="ECO:0000256" key="5">
    <source>
        <dbReference type="ARBA" id="ARBA00022691"/>
    </source>
</evidence>
<evidence type="ECO:0000256" key="1">
    <source>
        <dbReference type="ARBA" id="ARBA00022490"/>
    </source>
</evidence>
<comment type="subcellular location">
    <subcellularLocation>
        <location evidence="6">Cytoplasm</location>
    </subcellularLocation>
</comment>
<dbReference type="PANTHER" id="PTHR46111">
    <property type="entry name" value="RIBOSOMAL RNA SMALL SUBUNIT METHYLTRANSFERASE I"/>
    <property type="match status" value="1"/>
</dbReference>
<comment type="catalytic activity">
    <reaction evidence="6">
        <text>cytidine(1402) in 16S rRNA + S-adenosyl-L-methionine = 2'-O-methylcytidine(1402) in 16S rRNA + S-adenosyl-L-homocysteine + H(+)</text>
        <dbReference type="Rhea" id="RHEA:42924"/>
        <dbReference type="Rhea" id="RHEA-COMP:10285"/>
        <dbReference type="Rhea" id="RHEA-COMP:10286"/>
        <dbReference type="ChEBI" id="CHEBI:15378"/>
        <dbReference type="ChEBI" id="CHEBI:57856"/>
        <dbReference type="ChEBI" id="CHEBI:59789"/>
        <dbReference type="ChEBI" id="CHEBI:74495"/>
        <dbReference type="ChEBI" id="CHEBI:82748"/>
        <dbReference type="EC" id="2.1.1.198"/>
    </reaction>
</comment>
<keyword evidence="4 6" id="KW-0808">Transferase</keyword>
<dbReference type="InterPro" id="IPR014776">
    <property type="entry name" value="4pyrrole_Mease_sub2"/>
</dbReference>
<dbReference type="CDD" id="cd11648">
    <property type="entry name" value="RsmI"/>
    <property type="match status" value="1"/>
</dbReference>
<dbReference type="InterPro" id="IPR008189">
    <property type="entry name" value="rRNA_ssu_MeTfrase_I"/>
</dbReference>
<dbReference type="Gene3D" id="3.30.950.10">
    <property type="entry name" value="Methyltransferase, Cobalt-precorrin-4 Transmethylase, Domain 2"/>
    <property type="match status" value="1"/>
</dbReference>
<dbReference type="InterPro" id="IPR000878">
    <property type="entry name" value="4pyrrol_Mease"/>
</dbReference>
<accession>A0A4D6XT11</accession>
<evidence type="ECO:0000313" key="9">
    <source>
        <dbReference type="Proteomes" id="UP000298738"/>
    </source>
</evidence>
<dbReference type="OrthoDB" id="9809084at2"/>
<evidence type="ECO:0000259" key="7">
    <source>
        <dbReference type="Pfam" id="PF00590"/>
    </source>
</evidence>
<dbReference type="HAMAP" id="MF_01877">
    <property type="entry name" value="16SrRNA_methyltr_I"/>
    <property type="match status" value="1"/>
</dbReference>
<feature type="domain" description="Tetrapyrrole methylase" evidence="7">
    <location>
        <begin position="9"/>
        <end position="201"/>
    </location>
</feature>
<name>A0A4D6XT11_9GAMM</name>
<dbReference type="Gene3D" id="3.40.1010.10">
    <property type="entry name" value="Cobalt-precorrin-4 Transmethylase, Domain 1"/>
    <property type="match status" value="1"/>
</dbReference>
<dbReference type="AlphaFoldDB" id="A0A4D6XT11"/>
<keyword evidence="5 6" id="KW-0949">S-adenosyl-L-methionine</keyword>
<evidence type="ECO:0000256" key="3">
    <source>
        <dbReference type="ARBA" id="ARBA00022603"/>
    </source>
</evidence>
<reference evidence="8 9" key="2">
    <citation type="submission" date="2019-05" db="EMBL/GenBank/DDBJ databases">
        <title>Genome evolution of the obligate endosymbiont Buchnera aphidicola.</title>
        <authorList>
            <person name="Moran N.A."/>
        </authorList>
    </citation>
    <scope>NUCLEOTIDE SEQUENCE [LARGE SCALE GENOMIC DNA]</scope>
    <source>
        <strain evidence="8 9">Hla</strain>
    </source>
</reference>
<dbReference type="GO" id="GO:0005737">
    <property type="term" value="C:cytoplasm"/>
    <property type="evidence" value="ECO:0007669"/>
    <property type="project" value="UniProtKB-SubCell"/>
</dbReference>
<evidence type="ECO:0000256" key="2">
    <source>
        <dbReference type="ARBA" id="ARBA00022552"/>
    </source>
</evidence>
<keyword evidence="2 6" id="KW-0698">rRNA processing</keyword>